<dbReference type="AlphaFoldDB" id="A0A8H3DQG6"/>
<feature type="region of interest" description="Disordered" evidence="1">
    <location>
        <begin position="259"/>
        <end position="328"/>
    </location>
</feature>
<comment type="caution">
    <text evidence="2">The sequence shown here is derived from an EMBL/GenBank/DDBJ whole genome shotgun (WGS) entry which is preliminary data.</text>
</comment>
<accession>A0A8H3DQG6</accession>
<name>A0A8H3DQG6_9AGAM</name>
<feature type="compositionally biased region" description="Low complexity" evidence="1">
    <location>
        <begin position="352"/>
        <end position="368"/>
    </location>
</feature>
<organism evidence="2 3">
    <name type="scientific">Rhizoctonia solani</name>
    <dbReference type="NCBI Taxonomy" id="456999"/>
    <lineage>
        <taxon>Eukaryota</taxon>
        <taxon>Fungi</taxon>
        <taxon>Dikarya</taxon>
        <taxon>Basidiomycota</taxon>
        <taxon>Agaricomycotina</taxon>
        <taxon>Agaricomycetes</taxon>
        <taxon>Cantharellales</taxon>
        <taxon>Ceratobasidiaceae</taxon>
        <taxon>Rhizoctonia</taxon>
    </lineage>
</organism>
<feature type="compositionally biased region" description="Acidic residues" evidence="1">
    <location>
        <begin position="416"/>
        <end position="428"/>
    </location>
</feature>
<feature type="compositionally biased region" description="Polar residues" evidence="1">
    <location>
        <begin position="646"/>
        <end position="660"/>
    </location>
</feature>
<feature type="region of interest" description="Disordered" evidence="1">
    <location>
        <begin position="554"/>
        <end position="597"/>
    </location>
</feature>
<reference evidence="2" key="1">
    <citation type="submission" date="2021-01" db="EMBL/GenBank/DDBJ databases">
        <authorList>
            <person name="Kaushik A."/>
        </authorList>
    </citation>
    <scope>NUCLEOTIDE SEQUENCE</scope>
    <source>
        <strain evidence="2">AG5</strain>
    </source>
</reference>
<feature type="compositionally biased region" description="Basic and acidic residues" evidence="1">
    <location>
        <begin position="578"/>
        <end position="592"/>
    </location>
</feature>
<protein>
    <submittedName>
        <fullName evidence="2">Uncharacterized protein</fullName>
    </submittedName>
</protein>
<evidence type="ECO:0000313" key="3">
    <source>
        <dbReference type="Proteomes" id="UP000663827"/>
    </source>
</evidence>
<gene>
    <name evidence="2" type="ORF">RDB_LOCUS9871</name>
</gene>
<feature type="region of interest" description="Disordered" evidence="1">
    <location>
        <begin position="620"/>
        <end position="660"/>
    </location>
</feature>
<feature type="region of interest" description="Disordered" evidence="1">
    <location>
        <begin position="346"/>
        <end position="496"/>
    </location>
</feature>
<evidence type="ECO:0000256" key="1">
    <source>
        <dbReference type="SAM" id="MobiDB-lite"/>
    </source>
</evidence>
<dbReference type="EMBL" id="CAJNJQ010000213">
    <property type="protein sequence ID" value="CAE7063649.1"/>
    <property type="molecule type" value="Genomic_DNA"/>
</dbReference>
<feature type="region of interest" description="Disordered" evidence="1">
    <location>
        <begin position="80"/>
        <end position="147"/>
    </location>
</feature>
<feature type="compositionally biased region" description="Acidic residues" evidence="1">
    <location>
        <begin position="555"/>
        <end position="565"/>
    </location>
</feature>
<sequence>MASAQVDLLNMPSVMSDLSGGTGSEHVASGSFAPDANALREAALKSRRKKQAVAIEQSVTAQNQQATVVNALQPLVDGDSPMQDASLGIDTPVTDTSKSLGEPDTEDGEIPESNLGNESGGTGISGEDTREKTPRPPSTTDVLCAPSSGAAGAPKYVRPGLKMTAHDLDEAKRLILDLLGLGVTPEYLVDCGVSSQCLAVCFYELNLRFPLNLDRRQINLPSFYDLDKHMKDSQRREQIIRQRDRSQLPPKPVPAVITAEDSNVSRVDKSPQPIPPGPGEKPMLVEAPPPARLDMNLNQGGATETTGSHLTKATRPSLSQEVDTASMEDQKRMELLARKAAMDSIAKKRAAKSSGRASSSPGQSAAQPYPMEIKDVESAVDALLASVRMDSESSIQSEGDSKEPGVESPGSGEQLPEYDSDAMVEDELETRSPSPSDSDDVDELMDTPDSQRNASPEPILVNTPTPVSSPKPFLSRVRFNAPDPARSSSLPAQPTPIAVPVVARRSRPIASDFIDQAPPRPASASRTGPERITLKRKRSFVDPAIWPKRIVIDLDSSDEEDDQDEGASGSPSSGSKGSVDRTPSRTSSRDKSTTNGQDQAAQMLLEKELQIKAMMQKIKMRELQKKTASGSRTPVPIPGTPADPGKTTNTEPTSSPMASTVNLTPIATPSTEVPPTLSAVDPVTMPTPVVKENYLVPSDSLGVVPPKADKGKGKALESEGALQGAFGYEIVALWLIFILDDLTVTSTVARINSRHGIPVQLMV</sequence>
<dbReference type="Proteomes" id="UP000663827">
    <property type="component" value="Unassembled WGS sequence"/>
</dbReference>
<feature type="compositionally biased region" description="Low complexity" evidence="1">
    <location>
        <begin position="566"/>
        <end position="577"/>
    </location>
</feature>
<proteinExistence type="predicted"/>
<evidence type="ECO:0000313" key="2">
    <source>
        <dbReference type="EMBL" id="CAE7063649.1"/>
    </source>
</evidence>
<feature type="compositionally biased region" description="Polar residues" evidence="1">
    <location>
        <begin position="296"/>
        <end position="323"/>
    </location>
</feature>
<feature type="region of interest" description="Disordered" evidence="1">
    <location>
        <begin position="510"/>
        <end position="535"/>
    </location>
</feature>
<feature type="compositionally biased region" description="Acidic residues" evidence="1">
    <location>
        <begin position="437"/>
        <end position="446"/>
    </location>
</feature>